<evidence type="ECO:0000256" key="2">
    <source>
        <dbReference type="ARBA" id="ARBA00022741"/>
    </source>
</evidence>
<dbReference type="InterPro" id="IPR011009">
    <property type="entry name" value="Kinase-like_dom_sf"/>
</dbReference>
<protein>
    <submittedName>
        <fullName evidence="6">Kinase-like protein</fullName>
    </submittedName>
</protein>
<dbReference type="STRING" id="1314674.A0A0D7B9N0"/>
<evidence type="ECO:0000256" key="4">
    <source>
        <dbReference type="ARBA" id="ARBA00022840"/>
    </source>
</evidence>
<evidence type="ECO:0000313" key="6">
    <source>
        <dbReference type="EMBL" id="KIY67253.1"/>
    </source>
</evidence>
<accession>A0A0D7B9N0</accession>
<name>A0A0D7B9N0_9AGAR</name>
<dbReference type="SUPFAM" id="SSF56112">
    <property type="entry name" value="Protein kinase-like (PK-like)"/>
    <property type="match status" value="1"/>
</dbReference>
<keyword evidence="3 6" id="KW-0418">Kinase</keyword>
<evidence type="ECO:0000256" key="1">
    <source>
        <dbReference type="ARBA" id="ARBA00022679"/>
    </source>
</evidence>
<dbReference type="PANTHER" id="PTHR44329">
    <property type="entry name" value="SERINE/THREONINE-PROTEIN KINASE TNNI3K-RELATED"/>
    <property type="match status" value="1"/>
</dbReference>
<dbReference type="EMBL" id="KN880531">
    <property type="protein sequence ID" value="KIY67253.1"/>
    <property type="molecule type" value="Genomic_DNA"/>
</dbReference>
<dbReference type="InterPro" id="IPR000719">
    <property type="entry name" value="Prot_kinase_dom"/>
</dbReference>
<sequence length="420" mass="46778">MISLLLMTLPIPALFLTVILVAFLLDSIAKEKIVVFSRWTDSASGRPVHITFVGYSRGDSNCPAYRVLSGHHDTDLGVDQSTPLQVLNHLQAMLDFHGDRLHPQIRRWVIHQLSTIVSRDDILPTTLECRPLDRFGQFPAGGGGFSDVWRALWNQKRVAVKVLRCFGTSATERDRVWKSCKKEAIVWRQLHHDNILPLLGVNSTFSPGTFCLVSPWLGNGNIMRFIETYPAYPRINAIHDILAGLKYLHGLVPAVVHADIRGSNILVKDNGHCCLSDFGLTILSETVATLHSTVRGSLRWLPPEAVLDTPGPQDSYRPPRDIYSFACTVVEIYSGKRPFDLKTDAQVVMAIHNDERPARPSVETGMSDALWSLIDSCFDPDPSARPSASRLLEDCTAVCPPVVPRNPPVVPGNPRVHRRR</sequence>
<evidence type="ECO:0000313" key="7">
    <source>
        <dbReference type="Proteomes" id="UP000054007"/>
    </source>
</evidence>
<keyword evidence="2" id="KW-0547">Nucleotide-binding</keyword>
<dbReference type="InterPro" id="IPR008266">
    <property type="entry name" value="Tyr_kinase_AS"/>
</dbReference>
<keyword evidence="4" id="KW-0067">ATP-binding</keyword>
<dbReference type="OrthoDB" id="346907at2759"/>
<organism evidence="6 7">
    <name type="scientific">Cylindrobasidium torrendii FP15055 ss-10</name>
    <dbReference type="NCBI Taxonomy" id="1314674"/>
    <lineage>
        <taxon>Eukaryota</taxon>
        <taxon>Fungi</taxon>
        <taxon>Dikarya</taxon>
        <taxon>Basidiomycota</taxon>
        <taxon>Agaricomycotina</taxon>
        <taxon>Agaricomycetes</taxon>
        <taxon>Agaricomycetidae</taxon>
        <taxon>Agaricales</taxon>
        <taxon>Marasmiineae</taxon>
        <taxon>Physalacriaceae</taxon>
        <taxon>Cylindrobasidium</taxon>
    </lineage>
</organism>
<gene>
    <name evidence="6" type="ORF">CYLTODRAFT_422736</name>
</gene>
<reference evidence="6 7" key="1">
    <citation type="journal article" date="2015" name="Fungal Genet. Biol.">
        <title>Evolution of novel wood decay mechanisms in Agaricales revealed by the genome sequences of Fistulina hepatica and Cylindrobasidium torrendii.</title>
        <authorList>
            <person name="Floudas D."/>
            <person name="Held B.W."/>
            <person name="Riley R."/>
            <person name="Nagy L.G."/>
            <person name="Koehler G."/>
            <person name="Ransdell A.S."/>
            <person name="Younus H."/>
            <person name="Chow J."/>
            <person name="Chiniquy J."/>
            <person name="Lipzen A."/>
            <person name="Tritt A."/>
            <person name="Sun H."/>
            <person name="Haridas S."/>
            <person name="LaButti K."/>
            <person name="Ohm R.A."/>
            <person name="Kues U."/>
            <person name="Blanchette R.A."/>
            <person name="Grigoriev I.V."/>
            <person name="Minto R.E."/>
            <person name="Hibbett D.S."/>
        </authorList>
    </citation>
    <scope>NUCLEOTIDE SEQUENCE [LARGE SCALE GENOMIC DNA]</scope>
    <source>
        <strain evidence="6 7">FP15055 ss-10</strain>
    </source>
</reference>
<dbReference type="GO" id="GO:0005524">
    <property type="term" value="F:ATP binding"/>
    <property type="evidence" value="ECO:0007669"/>
    <property type="project" value="UniProtKB-KW"/>
</dbReference>
<dbReference type="InterPro" id="IPR051681">
    <property type="entry name" value="Ser/Thr_Kinases-Pseudokinases"/>
</dbReference>
<evidence type="ECO:0000256" key="3">
    <source>
        <dbReference type="ARBA" id="ARBA00022777"/>
    </source>
</evidence>
<evidence type="ECO:0000259" key="5">
    <source>
        <dbReference type="PROSITE" id="PS50011"/>
    </source>
</evidence>
<dbReference type="PROSITE" id="PS00109">
    <property type="entry name" value="PROTEIN_KINASE_TYR"/>
    <property type="match status" value="1"/>
</dbReference>
<feature type="domain" description="Protein kinase" evidence="5">
    <location>
        <begin position="134"/>
        <end position="403"/>
    </location>
</feature>
<dbReference type="PROSITE" id="PS50011">
    <property type="entry name" value="PROTEIN_KINASE_DOM"/>
    <property type="match status" value="1"/>
</dbReference>
<dbReference type="Gene3D" id="1.10.510.10">
    <property type="entry name" value="Transferase(Phosphotransferase) domain 1"/>
    <property type="match status" value="1"/>
</dbReference>
<dbReference type="Proteomes" id="UP000054007">
    <property type="component" value="Unassembled WGS sequence"/>
</dbReference>
<keyword evidence="1" id="KW-0808">Transferase</keyword>
<dbReference type="GO" id="GO:0004674">
    <property type="term" value="F:protein serine/threonine kinase activity"/>
    <property type="evidence" value="ECO:0007669"/>
    <property type="project" value="TreeGrafter"/>
</dbReference>
<dbReference type="Pfam" id="PF00069">
    <property type="entry name" value="Pkinase"/>
    <property type="match status" value="1"/>
</dbReference>
<keyword evidence="7" id="KW-1185">Reference proteome</keyword>
<dbReference type="PANTHER" id="PTHR44329:SF288">
    <property type="entry name" value="MITOGEN-ACTIVATED PROTEIN KINASE KINASE KINASE 20"/>
    <property type="match status" value="1"/>
</dbReference>
<proteinExistence type="predicted"/>
<dbReference type="AlphaFoldDB" id="A0A0D7B9N0"/>